<keyword evidence="2" id="KW-1185">Reference proteome</keyword>
<dbReference type="Proteomes" id="UP000735302">
    <property type="component" value="Unassembled WGS sequence"/>
</dbReference>
<gene>
    <name evidence="1" type="ORF">PoB_006766200</name>
</gene>
<name>A0AAV4DAC6_9GAST</name>
<evidence type="ECO:0000313" key="1">
    <source>
        <dbReference type="EMBL" id="GFO41157.1"/>
    </source>
</evidence>
<dbReference type="AlphaFoldDB" id="A0AAV4DAC6"/>
<evidence type="ECO:0000313" key="2">
    <source>
        <dbReference type="Proteomes" id="UP000735302"/>
    </source>
</evidence>
<protein>
    <submittedName>
        <fullName evidence="1">Uncharacterized protein</fullName>
    </submittedName>
</protein>
<dbReference type="EMBL" id="BLXT01007673">
    <property type="protein sequence ID" value="GFO41157.1"/>
    <property type="molecule type" value="Genomic_DNA"/>
</dbReference>
<organism evidence="1 2">
    <name type="scientific">Plakobranchus ocellatus</name>
    <dbReference type="NCBI Taxonomy" id="259542"/>
    <lineage>
        <taxon>Eukaryota</taxon>
        <taxon>Metazoa</taxon>
        <taxon>Spiralia</taxon>
        <taxon>Lophotrochozoa</taxon>
        <taxon>Mollusca</taxon>
        <taxon>Gastropoda</taxon>
        <taxon>Heterobranchia</taxon>
        <taxon>Euthyneura</taxon>
        <taxon>Panpulmonata</taxon>
        <taxon>Sacoglossa</taxon>
        <taxon>Placobranchoidea</taxon>
        <taxon>Plakobranchidae</taxon>
        <taxon>Plakobranchus</taxon>
    </lineage>
</organism>
<sequence>MACLVLPCAPNSHCSVRSAVWRSCTTVCFSCQQQDEVTMASVDTIKAAKSFDHADMFYFGVPMCSTDRVTLALAY</sequence>
<reference evidence="1 2" key="1">
    <citation type="journal article" date="2021" name="Elife">
        <title>Chloroplast acquisition without the gene transfer in kleptoplastic sea slugs, Plakobranchus ocellatus.</title>
        <authorList>
            <person name="Maeda T."/>
            <person name="Takahashi S."/>
            <person name="Yoshida T."/>
            <person name="Shimamura S."/>
            <person name="Takaki Y."/>
            <person name="Nagai Y."/>
            <person name="Toyoda A."/>
            <person name="Suzuki Y."/>
            <person name="Arimoto A."/>
            <person name="Ishii H."/>
            <person name="Satoh N."/>
            <person name="Nishiyama T."/>
            <person name="Hasebe M."/>
            <person name="Maruyama T."/>
            <person name="Minagawa J."/>
            <person name="Obokata J."/>
            <person name="Shigenobu S."/>
        </authorList>
    </citation>
    <scope>NUCLEOTIDE SEQUENCE [LARGE SCALE GENOMIC DNA]</scope>
</reference>
<accession>A0AAV4DAC6</accession>
<comment type="caution">
    <text evidence="1">The sequence shown here is derived from an EMBL/GenBank/DDBJ whole genome shotgun (WGS) entry which is preliminary data.</text>
</comment>
<proteinExistence type="predicted"/>